<evidence type="ECO:0000313" key="7">
    <source>
        <dbReference type="EMBL" id="AHZ67960.1"/>
    </source>
</evidence>
<keyword evidence="2" id="KW-0238">DNA-binding</keyword>
<evidence type="ECO:0000259" key="6">
    <source>
        <dbReference type="PROSITE" id="PS01124"/>
    </source>
</evidence>
<organism evidence="7 8">
    <name type="scientific">Pseudomonas mandelii JR-1</name>
    <dbReference type="NCBI Taxonomy" id="1147786"/>
    <lineage>
        <taxon>Bacteria</taxon>
        <taxon>Pseudomonadati</taxon>
        <taxon>Pseudomonadota</taxon>
        <taxon>Gammaproteobacteria</taxon>
        <taxon>Pseudomonadales</taxon>
        <taxon>Pseudomonadaceae</taxon>
        <taxon>Pseudomonas</taxon>
    </lineage>
</organism>
<dbReference type="Proteomes" id="UP000026913">
    <property type="component" value="Chromosome"/>
</dbReference>
<comment type="function">
    <text evidence="5">Regulatory protein of the TOL plasmid xyl operons. XylS activates the xylXYZLTEGFJQKIH operon required for the degradation of toluene, m-xylene and p-xylene.</text>
</comment>
<evidence type="ECO:0000256" key="3">
    <source>
        <dbReference type="ARBA" id="ARBA00023159"/>
    </source>
</evidence>
<dbReference type="Pfam" id="PF12833">
    <property type="entry name" value="HTH_18"/>
    <property type="match status" value="1"/>
</dbReference>
<keyword evidence="3" id="KW-0010">Activator</keyword>
<dbReference type="GO" id="GO:0003700">
    <property type="term" value="F:DNA-binding transcription factor activity"/>
    <property type="evidence" value="ECO:0007669"/>
    <property type="project" value="InterPro"/>
</dbReference>
<evidence type="ECO:0000256" key="2">
    <source>
        <dbReference type="ARBA" id="ARBA00023125"/>
    </source>
</evidence>
<evidence type="ECO:0000256" key="4">
    <source>
        <dbReference type="ARBA" id="ARBA00023163"/>
    </source>
</evidence>
<dbReference type="PROSITE" id="PS01124">
    <property type="entry name" value="HTH_ARAC_FAMILY_2"/>
    <property type="match status" value="1"/>
</dbReference>
<evidence type="ECO:0000256" key="5">
    <source>
        <dbReference type="ARBA" id="ARBA00037345"/>
    </source>
</evidence>
<reference evidence="7 8" key="1">
    <citation type="journal article" date="2012" name="J. Bacteriol.">
        <title>Genome sequence of cold-adapted Pseudomonas mandelii strain JR-1.</title>
        <authorList>
            <person name="Jang S.H."/>
            <person name="Kim J."/>
            <person name="Kim J."/>
            <person name="Hong S."/>
            <person name="Lee C."/>
        </authorList>
    </citation>
    <scope>NUCLEOTIDE SEQUENCE [LARGE SCALE GENOMIC DNA]</scope>
    <source>
        <strain evidence="7 8">JR-1</strain>
    </source>
</reference>
<dbReference type="HOGENOM" id="CLU_992580_0_0_6"/>
<keyword evidence="1" id="KW-0805">Transcription regulation</keyword>
<dbReference type="PRINTS" id="PR00032">
    <property type="entry name" value="HTHARAC"/>
</dbReference>
<accession>A0A024E5U5</accession>
<dbReference type="InterPro" id="IPR020449">
    <property type="entry name" value="Tscrpt_reg_AraC-type_HTH"/>
</dbReference>
<dbReference type="InterPro" id="IPR018060">
    <property type="entry name" value="HTH_AraC"/>
</dbReference>
<dbReference type="Pfam" id="PF02311">
    <property type="entry name" value="AraC_binding"/>
    <property type="match status" value="1"/>
</dbReference>
<sequence length="284" mass="32086">MSIAQRVFHGRFGRVALLNMDRSLVTHTHSECHVLVKVSGEDTYFNVNGRRVPLSDRTAVLVNAWEPHFYDPQPGAGATLILALYIEPAWLATAQQSLALSGRPDFFARSCIELSSRNRTLADILVAEAHGCGIVPKERMEFMLFDFLIELIEDFSSWRHLSMLGAPNSGEFRDARVRRGTAWLLEHLDDPTPIDNAARACGLSRAHFFALFKKDTGMTPTLLLNDARMRRAFTWLERERSGTLGLLSENLGFSEQGHFTRFFRQHIGASPSQYRRVVDCYATV</sequence>
<dbReference type="InterPro" id="IPR003313">
    <property type="entry name" value="AraC-bd"/>
</dbReference>
<dbReference type="EMBL" id="CP005960">
    <property type="protein sequence ID" value="AHZ67960.1"/>
    <property type="molecule type" value="Genomic_DNA"/>
</dbReference>
<dbReference type="OrthoDB" id="9814125at2"/>
<dbReference type="Gene3D" id="1.10.10.60">
    <property type="entry name" value="Homeodomain-like"/>
    <property type="match status" value="1"/>
</dbReference>
<dbReference type="RefSeq" id="WP_010459419.1">
    <property type="nucleotide sequence ID" value="NZ_CP005960.1"/>
</dbReference>
<dbReference type="InterPro" id="IPR009057">
    <property type="entry name" value="Homeodomain-like_sf"/>
</dbReference>
<dbReference type="SUPFAM" id="SSF46689">
    <property type="entry name" value="Homeodomain-like"/>
    <property type="match status" value="2"/>
</dbReference>
<proteinExistence type="predicted"/>
<dbReference type="PANTHER" id="PTHR46796:SF2">
    <property type="entry name" value="TRANSCRIPTIONAL REGULATORY PROTEIN"/>
    <property type="match status" value="1"/>
</dbReference>
<feature type="domain" description="HTH araC/xylS-type" evidence="6">
    <location>
        <begin position="178"/>
        <end position="277"/>
    </location>
</feature>
<evidence type="ECO:0000313" key="8">
    <source>
        <dbReference type="Proteomes" id="UP000026913"/>
    </source>
</evidence>
<dbReference type="InterPro" id="IPR037923">
    <property type="entry name" value="HTH-like"/>
</dbReference>
<dbReference type="SMART" id="SM00342">
    <property type="entry name" value="HTH_ARAC"/>
    <property type="match status" value="1"/>
</dbReference>
<dbReference type="KEGG" id="pman:OU5_0881"/>
<gene>
    <name evidence="7" type="ORF">OU5_0881</name>
</gene>
<dbReference type="SUPFAM" id="SSF51215">
    <property type="entry name" value="Regulatory protein AraC"/>
    <property type="match status" value="1"/>
</dbReference>
<name>A0A024E5U5_9PSED</name>
<keyword evidence="4" id="KW-0804">Transcription</keyword>
<evidence type="ECO:0000256" key="1">
    <source>
        <dbReference type="ARBA" id="ARBA00023015"/>
    </source>
</evidence>
<dbReference type="AlphaFoldDB" id="A0A024E5U5"/>
<dbReference type="GO" id="GO:0043565">
    <property type="term" value="F:sequence-specific DNA binding"/>
    <property type="evidence" value="ECO:0007669"/>
    <property type="project" value="InterPro"/>
</dbReference>
<dbReference type="InterPro" id="IPR050204">
    <property type="entry name" value="AraC_XylS_family_regulators"/>
</dbReference>
<protein>
    <submittedName>
        <fullName evidence="7">AraC-family regulator</fullName>
    </submittedName>
</protein>
<dbReference type="PANTHER" id="PTHR46796">
    <property type="entry name" value="HTH-TYPE TRANSCRIPTIONAL ACTIVATOR RHAS-RELATED"/>
    <property type="match status" value="1"/>
</dbReference>